<proteinExistence type="predicted"/>
<evidence type="ECO:0000313" key="1">
    <source>
        <dbReference type="EMBL" id="MBL0005574.1"/>
    </source>
</evidence>
<protein>
    <submittedName>
        <fullName evidence="1">Uncharacterized protein</fullName>
    </submittedName>
</protein>
<dbReference type="Proteomes" id="UP000886632">
    <property type="component" value="Unassembled WGS sequence"/>
</dbReference>
<accession>A0A9D7TEI8</accession>
<reference evidence="1" key="1">
    <citation type="submission" date="2020-10" db="EMBL/GenBank/DDBJ databases">
        <title>Connecting structure to function with the recovery of over 1000 high-quality activated sludge metagenome-assembled genomes encoding full-length rRNA genes using long-read sequencing.</title>
        <authorList>
            <person name="Singleton C.M."/>
            <person name="Petriglieri F."/>
            <person name="Kristensen J.M."/>
            <person name="Kirkegaard R.H."/>
            <person name="Michaelsen T.Y."/>
            <person name="Andersen M.H."/>
            <person name="Karst S.M."/>
            <person name="Dueholm M.S."/>
            <person name="Nielsen P.H."/>
            <person name="Albertsen M."/>
        </authorList>
    </citation>
    <scope>NUCLEOTIDE SEQUENCE</scope>
    <source>
        <strain evidence="1">Ribe_18-Q3-R11-54_MAXAC.001</strain>
    </source>
</reference>
<organism evidence="1 2">
    <name type="scientific">Candidatus Phosphoribacter hodrii</name>
    <dbReference type="NCBI Taxonomy" id="2953743"/>
    <lineage>
        <taxon>Bacteria</taxon>
        <taxon>Bacillati</taxon>
        <taxon>Actinomycetota</taxon>
        <taxon>Actinomycetes</taxon>
        <taxon>Micrococcales</taxon>
        <taxon>Dermatophilaceae</taxon>
        <taxon>Candidatus Phosphoribacter</taxon>
    </lineage>
</organism>
<evidence type="ECO:0000313" key="2">
    <source>
        <dbReference type="Proteomes" id="UP000886632"/>
    </source>
</evidence>
<dbReference type="EMBL" id="JADKGK010000028">
    <property type="protein sequence ID" value="MBL0005574.1"/>
    <property type="molecule type" value="Genomic_DNA"/>
</dbReference>
<sequence length="119" mass="13117">MLTVGESQAVVVPLGLPTVQLEAVGQRGQQGVPPLGSVARLVVDVHEDPVGEGLGIELGQLADPLVDVQQDRRHEQISPIVGRFFGMRCSFMRLSRRIEAQIQYNHDYHRAGRRRAPDA</sequence>
<gene>
    <name evidence="1" type="ORF">IPP00_16995</name>
</gene>
<dbReference type="AlphaFoldDB" id="A0A9D7TEI8"/>
<name>A0A9D7TEI8_9MICO</name>
<comment type="caution">
    <text evidence="1">The sequence shown here is derived from an EMBL/GenBank/DDBJ whole genome shotgun (WGS) entry which is preliminary data.</text>
</comment>